<evidence type="ECO:0000313" key="1">
    <source>
        <dbReference type="EMBL" id="AXG66277.1"/>
    </source>
</evidence>
<dbReference type="RefSeq" id="YP_009839126.1">
    <property type="nucleotide sequence ID" value="NC_048719.1"/>
</dbReference>
<reference evidence="1 2" key="1">
    <citation type="submission" date="2018-06" db="EMBL/GenBank/DDBJ databases">
        <authorList>
            <person name="Moussa A."/>
            <person name="Couoh J.M."/>
            <person name="Harbem L."/>
            <person name="Okocha J.C."/>
            <person name="Taylor D."/>
            <person name="Teutsch A.B."/>
            <person name="Smith B.R."/>
            <person name="Suri N."/>
            <person name="Layton S.R."/>
            <person name="Kim T."/>
            <person name="Hughes L.E."/>
            <person name="Garlena R.A."/>
            <person name="Russell D.A."/>
            <person name="Pope W.H."/>
            <person name="Jacobs-Sera D."/>
            <person name="Hatfull G.F."/>
        </authorList>
    </citation>
    <scope>NUCLEOTIDE SEQUENCE [LARGE SCALE GENOMIC DNA]</scope>
</reference>
<accession>A0A345GTK5</accession>
<dbReference type="Proteomes" id="UP000259354">
    <property type="component" value="Segment"/>
</dbReference>
<proteinExistence type="predicted"/>
<sequence length="62" mass="6694">MTLSLTIIMSIIVVLLIGKFDLKWFHALLCVLCGLTLGGTEVGQFLLEGLETVATALAQVKF</sequence>
<keyword evidence="2" id="KW-1185">Reference proteome</keyword>
<name>A0A345GTK5_9CAUD</name>
<dbReference type="GeneID" id="55609334"/>
<protein>
    <submittedName>
        <fullName evidence="1">Uncharacterized protein</fullName>
    </submittedName>
</protein>
<gene>
    <name evidence="1" type="primary">192</name>
    <name evidence="1" type="ORF">SEA_ANNADREAMY_192</name>
</gene>
<evidence type="ECO:0000313" key="2">
    <source>
        <dbReference type="Proteomes" id="UP000259354"/>
    </source>
</evidence>
<organism evidence="1 2">
    <name type="scientific">Streptomyces phage Annadreamy</name>
    <dbReference type="NCBI Taxonomy" id="2250335"/>
    <lineage>
        <taxon>Viruses</taxon>
        <taxon>Duplodnaviria</taxon>
        <taxon>Heunggongvirae</taxon>
        <taxon>Uroviricota</taxon>
        <taxon>Caudoviricetes</taxon>
        <taxon>Stanwilliamsviridae</taxon>
        <taxon>Loccivirinae</taxon>
        <taxon>Annadreamyvirus</taxon>
        <taxon>Annadreamyvirus annadreamy</taxon>
    </lineage>
</organism>
<dbReference type="KEGG" id="vg:55609334"/>
<dbReference type="EMBL" id="MH536811">
    <property type="protein sequence ID" value="AXG66277.1"/>
    <property type="molecule type" value="Genomic_DNA"/>
</dbReference>